<accession>A0A5M9ZI49</accession>
<name>A0A5M9ZI49_9BIFI</name>
<dbReference type="EMBL" id="RZUH01000007">
    <property type="protein sequence ID" value="KAA8827230.1"/>
    <property type="molecule type" value="Genomic_DNA"/>
</dbReference>
<gene>
    <name evidence="1" type="ORF">EMO91_09270</name>
</gene>
<protein>
    <submittedName>
        <fullName evidence="1">Uncharacterized protein</fullName>
    </submittedName>
</protein>
<dbReference type="Proteomes" id="UP000410049">
    <property type="component" value="Unassembled WGS sequence"/>
</dbReference>
<evidence type="ECO:0000313" key="2">
    <source>
        <dbReference type="Proteomes" id="UP000410049"/>
    </source>
</evidence>
<evidence type="ECO:0000313" key="1">
    <source>
        <dbReference type="EMBL" id="KAA8827230.1"/>
    </source>
</evidence>
<proteinExistence type="predicted"/>
<comment type="caution">
    <text evidence="1">The sequence shown here is derived from an EMBL/GenBank/DDBJ whole genome shotgun (WGS) entry which is preliminary data.</text>
</comment>
<organism evidence="1 2">
    <name type="scientific">Bifidobacterium myosotis</name>
    <dbReference type="NCBI Taxonomy" id="1630166"/>
    <lineage>
        <taxon>Bacteria</taxon>
        <taxon>Bacillati</taxon>
        <taxon>Actinomycetota</taxon>
        <taxon>Actinomycetes</taxon>
        <taxon>Bifidobacteriales</taxon>
        <taxon>Bifidobacteriaceae</taxon>
        <taxon>Bifidobacterium</taxon>
    </lineage>
</organism>
<reference evidence="1 2" key="1">
    <citation type="journal article" date="2019" name="Syst. Appl. Microbiol.">
        <title>Characterization of Bifidobacterium species in feaces of the Egyptian fruit bat: Description of B. vespertilionis sp. nov. and B. rousetti sp. nov.</title>
        <authorList>
            <person name="Modesto M."/>
            <person name="Satti M."/>
            <person name="Watanabe K."/>
            <person name="Puglisi E."/>
            <person name="Morelli L."/>
            <person name="Huang C.-H."/>
            <person name="Liou J.-S."/>
            <person name="Miyashita M."/>
            <person name="Tamura T."/>
            <person name="Saito S."/>
            <person name="Mori K."/>
            <person name="Huang L."/>
            <person name="Sciavilla P."/>
            <person name="Sandri C."/>
            <person name="Spiezio C."/>
            <person name="Vitali F."/>
            <person name="Cavalieri D."/>
            <person name="Perpetuini G."/>
            <person name="Tofalo R."/>
            <person name="Bonetti A."/>
            <person name="Arita M."/>
            <person name="Mattarelli P."/>
        </authorList>
    </citation>
    <scope>NUCLEOTIDE SEQUENCE [LARGE SCALE GENOMIC DNA]</scope>
    <source>
        <strain evidence="1 2">RST17</strain>
    </source>
</reference>
<sequence length="86" mass="9512">MSVATELIDRGYDPDMIRGMARRGVDLDQAMTFTEFASVIDDVLQHELEEYDSASADDSYVLYGGTIGNFKDDVKRGVLEAVMGRA</sequence>
<dbReference type="AlphaFoldDB" id="A0A5M9ZI49"/>
<dbReference type="RefSeq" id="WP_150379699.1">
    <property type="nucleotide sequence ID" value="NZ_RZUH01000007.1"/>
</dbReference>